<keyword evidence="1" id="KW-0175">Coiled coil</keyword>
<protein>
    <submittedName>
        <fullName evidence="2">Uncharacterized protein</fullName>
    </submittedName>
</protein>
<accession>A0A6C0J0H0</accession>
<evidence type="ECO:0000313" key="2">
    <source>
        <dbReference type="EMBL" id="QHT98300.1"/>
    </source>
</evidence>
<name>A0A6C0J0H0_9ZZZZ</name>
<dbReference type="EMBL" id="MN740292">
    <property type="protein sequence ID" value="QHT98300.1"/>
    <property type="molecule type" value="Genomic_DNA"/>
</dbReference>
<organism evidence="2">
    <name type="scientific">viral metagenome</name>
    <dbReference type="NCBI Taxonomy" id="1070528"/>
    <lineage>
        <taxon>unclassified sequences</taxon>
        <taxon>metagenomes</taxon>
        <taxon>organismal metagenomes</taxon>
    </lineage>
</organism>
<feature type="coiled-coil region" evidence="1">
    <location>
        <begin position="21"/>
        <end position="48"/>
    </location>
</feature>
<proteinExistence type="predicted"/>
<dbReference type="AlphaFoldDB" id="A0A6C0J0H0"/>
<evidence type="ECO:0000256" key="1">
    <source>
        <dbReference type="SAM" id="Coils"/>
    </source>
</evidence>
<reference evidence="2" key="1">
    <citation type="journal article" date="2020" name="Nature">
        <title>Giant virus diversity and host interactions through global metagenomics.</title>
        <authorList>
            <person name="Schulz F."/>
            <person name="Roux S."/>
            <person name="Paez-Espino D."/>
            <person name="Jungbluth S."/>
            <person name="Walsh D.A."/>
            <person name="Denef V.J."/>
            <person name="McMahon K.D."/>
            <person name="Konstantinidis K.T."/>
            <person name="Eloe-Fadrosh E.A."/>
            <person name="Kyrpides N.C."/>
            <person name="Woyke T."/>
        </authorList>
    </citation>
    <scope>NUCLEOTIDE SEQUENCE</scope>
    <source>
        <strain evidence="2">GVMAG-M-3300025652-16</strain>
    </source>
</reference>
<sequence>MVKTKTKTPTLDSVRKVKSGVTELVLQNQKLKKKCRKLKKKVAKLETTSKTTFRNDTATTPRSSWHPGTFTEAAGRARLDYISLEVSKLTPYQQNIWRHTLSMFKTLDITVKQQRPYCFLKFIHNLPSALMSRHAKTVAAGFIHSSVKPELNKRVMQEKIGVSVPTISQVSRIINLI</sequence>